<dbReference type="OrthoDB" id="2616789at2"/>
<evidence type="ECO:0000313" key="1">
    <source>
        <dbReference type="EMBL" id="OOM73996.1"/>
    </source>
</evidence>
<accession>A0A1S8T8B9</accession>
<dbReference type="STRING" id="29367.CLPUN_42340"/>
<dbReference type="AlphaFoldDB" id="A0A1S8T8B9"/>
<gene>
    <name evidence="1" type="ORF">CLPUN_42340</name>
</gene>
<comment type="caution">
    <text evidence="1">The sequence shown here is derived from an EMBL/GenBank/DDBJ whole genome shotgun (WGS) entry which is preliminary data.</text>
</comment>
<name>A0A1S8T8B9_9CLOT</name>
<protein>
    <submittedName>
        <fullName evidence="1">Uncharacterized protein</fullName>
    </submittedName>
</protein>
<reference evidence="1 2" key="1">
    <citation type="submission" date="2016-05" db="EMBL/GenBank/DDBJ databases">
        <title>Microbial solvent formation.</title>
        <authorList>
            <person name="Poehlein A."/>
            <person name="Montoya Solano J.D."/>
            <person name="Flitsch S."/>
            <person name="Krabben P."/>
            <person name="Duerre P."/>
            <person name="Daniel R."/>
        </authorList>
    </citation>
    <scope>NUCLEOTIDE SEQUENCE [LARGE SCALE GENOMIC DNA]</scope>
    <source>
        <strain evidence="1 2">DSM 2619</strain>
    </source>
</reference>
<sequence length="121" mass="13585">MIDLSSAVTDPRFAQTFPVYRKTGKWNADGDFEQIETEIPMIGTISIASAKQIEFIPEGDRVGGEIAIHCVKELFTSRNAPNESGTADELLWHEERYKIYSVNPYSDYGYFSAIGQRLASD</sequence>
<evidence type="ECO:0000313" key="2">
    <source>
        <dbReference type="Proteomes" id="UP000190890"/>
    </source>
</evidence>
<organism evidence="1 2">
    <name type="scientific">Clostridium puniceum</name>
    <dbReference type="NCBI Taxonomy" id="29367"/>
    <lineage>
        <taxon>Bacteria</taxon>
        <taxon>Bacillati</taxon>
        <taxon>Bacillota</taxon>
        <taxon>Clostridia</taxon>
        <taxon>Eubacteriales</taxon>
        <taxon>Clostridiaceae</taxon>
        <taxon>Clostridium</taxon>
    </lineage>
</organism>
<dbReference type="Proteomes" id="UP000190890">
    <property type="component" value="Unassembled WGS sequence"/>
</dbReference>
<keyword evidence="2" id="KW-1185">Reference proteome</keyword>
<dbReference type="RefSeq" id="WP_077849181.1">
    <property type="nucleotide sequence ID" value="NZ_LZZM01000206.1"/>
</dbReference>
<proteinExistence type="predicted"/>
<dbReference type="EMBL" id="LZZM01000206">
    <property type="protein sequence ID" value="OOM73996.1"/>
    <property type="molecule type" value="Genomic_DNA"/>
</dbReference>